<comment type="function">
    <text evidence="10">One of several proteins that assist in the late maturation steps of the functional core of the 30S ribosomal subunit. Helps release RbfA from mature subunits. May play a role in the assembly of ribosomal proteins into the subunit. Circularly permuted GTPase that catalyzes slow GTP hydrolysis, GTPase activity is stimulated by the 30S ribosomal subunit.</text>
</comment>
<proteinExistence type="inferred from homology"/>
<evidence type="ECO:0000256" key="6">
    <source>
        <dbReference type="ARBA" id="ARBA00022801"/>
    </source>
</evidence>
<keyword evidence="8 10" id="KW-0694">RNA-binding</keyword>
<dbReference type="GO" id="GO:0019843">
    <property type="term" value="F:rRNA binding"/>
    <property type="evidence" value="ECO:0007669"/>
    <property type="project" value="UniProtKB-KW"/>
</dbReference>
<dbReference type="InterPro" id="IPR004881">
    <property type="entry name" value="Ribosome_biogen_GTPase_RsgA"/>
</dbReference>
<dbReference type="SUPFAM" id="SSF50249">
    <property type="entry name" value="Nucleic acid-binding proteins"/>
    <property type="match status" value="1"/>
</dbReference>
<organism evidence="13 14">
    <name type="scientific">Anaerotruncus massiliensis</name>
    <name type="common">ex Liu et al. 2021</name>
    <dbReference type="NCBI Taxonomy" id="2321404"/>
    <lineage>
        <taxon>Bacteria</taxon>
        <taxon>Bacillati</taxon>
        <taxon>Bacillota</taxon>
        <taxon>Clostridia</taxon>
        <taxon>Eubacteriales</taxon>
        <taxon>Oscillospiraceae</taxon>
        <taxon>Anaerotruncus</taxon>
    </lineage>
</organism>
<evidence type="ECO:0000256" key="9">
    <source>
        <dbReference type="ARBA" id="ARBA00023134"/>
    </source>
</evidence>
<evidence type="ECO:0000256" key="8">
    <source>
        <dbReference type="ARBA" id="ARBA00022884"/>
    </source>
</evidence>
<dbReference type="HAMAP" id="MF_01820">
    <property type="entry name" value="GTPase_RsgA"/>
    <property type="match status" value="1"/>
</dbReference>
<dbReference type="InterPro" id="IPR030378">
    <property type="entry name" value="G_CP_dom"/>
</dbReference>
<sequence length="301" mass="32933">MDKRTGLIVKATGGFYYVQADGVLHECRARGLFRKEGVSPLVGDRVELEPTGEASGYVTAILPRKNALVRPPLANVDTFVIVASVSDPAPNALVIDKLMAIACHKEIRPMLVITKSDLGGPDALEEIYRTVGIPVFAVSRQSDEGLEEIRAALSHGISAFSGNTGVGKSSLLNRIDGRLSIATGETSRKLGRGRHTTRHVELYPIGEDGWIADTPGFSAVDLERYEIIRKEELAGCFPEFAEFSGNCRFTGCSHTVEKGCAVLEALREGKIHPSRHASYRALYEDAKKLKEWELKDPQEKK</sequence>
<dbReference type="AlphaFoldDB" id="A0A498CYD5"/>
<dbReference type="InterPro" id="IPR031944">
    <property type="entry name" value="RsgA_N"/>
</dbReference>
<keyword evidence="7 10" id="KW-0862">Zinc</keyword>
<accession>A0A498CYD5</accession>
<dbReference type="CDD" id="cd04466">
    <property type="entry name" value="S1_YloQ_GTPase"/>
    <property type="match status" value="1"/>
</dbReference>
<dbReference type="Pfam" id="PF03193">
    <property type="entry name" value="RsgA_GTPase"/>
    <property type="match status" value="1"/>
</dbReference>
<dbReference type="EMBL" id="RCHT01000012">
    <property type="protein sequence ID" value="RLL10838.1"/>
    <property type="molecule type" value="Genomic_DNA"/>
</dbReference>
<dbReference type="GO" id="GO:0042274">
    <property type="term" value="P:ribosomal small subunit biogenesis"/>
    <property type="evidence" value="ECO:0007669"/>
    <property type="project" value="UniProtKB-UniRule"/>
</dbReference>
<dbReference type="Gene3D" id="3.40.50.300">
    <property type="entry name" value="P-loop containing nucleotide triphosphate hydrolases"/>
    <property type="match status" value="1"/>
</dbReference>
<keyword evidence="5 10" id="KW-0547">Nucleotide-binding</keyword>
<evidence type="ECO:0000256" key="5">
    <source>
        <dbReference type="ARBA" id="ARBA00022741"/>
    </source>
</evidence>
<gene>
    <name evidence="10 13" type="primary">rsgA</name>
    <name evidence="13" type="ORF">D4A47_08065</name>
</gene>
<dbReference type="EC" id="3.6.1.-" evidence="10"/>
<dbReference type="InterPro" id="IPR027417">
    <property type="entry name" value="P-loop_NTPase"/>
</dbReference>
<evidence type="ECO:0000313" key="14">
    <source>
        <dbReference type="Proteomes" id="UP000276301"/>
    </source>
</evidence>
<keyword evidence="1 10" id="KW-0963">Cytoplasm</keyword>
<keyword evidence="4 10" id="KW-0699">rRNA-binding</keyword>
<dbReference type="GO" id="GO:0005525">
    <property type="term" value="F:GTP binding"/>
    <property type="evidence" value="ECO:0007669"/>
    <property type="project" value="UniProtKB-UniRule"/>
</dbReference>
<keyword evidence="3 10" id="KW-0479">Metal-binding</keyword>
<dbReference type="InterPro" id="IPR010914">
    <property type="entry name" value="RsgA_GTPase_dom"/>
</dbReference>
<dbReference type="InterPro" id="IPR012340">
    <property type="entry name" value="NA-bd_OB-fold"/>
</dbReference>
<evidence type="ECO:0000259" key="12">
    <source>
        <dbReference type="PROSITE" id="PS51721"/>
    </source>
</evidence>
<evidence type="ECO:0000313" key="13">
    <source>
        <dbReference type="EMBL" id="RLL10838.1"/>
    </source>
</evidence>
<dbReference type="GO" id="GO:0005737">
    <property type="term" value="C:cytoplasm"/>
    <property type="evidence" value="ECO:0007669"/>
    <property type="project" value="UniProtKB-SubCell"/>
</dbReference>
<comment type="caution">
    <text evidence="13">The sequence shown here is derived from an EMBL/GenBank/DDBJ whole genome shotgun (WGS) entry which is preliminary data.</text>
</comment>
<evidence type="ECO:0000256" key="2">
    <source>
        <dbReference type="ARBA" id="ARBA00022517"/>
    </source>
</evidence>
<evidence type="ECO:0000256" key="4">
    <source>
        <dbReference type="ARBA" id="ARBA00022730"/>
    </source>
</evidence>
<feature type="domain" description="EngC GTPase" evidence="11">
    <location>
        <begin position="74"/>
        <end position="218"/>
    </location>
</feature>
<keyword evidence="9 10" id="KW-0342">GTP-binding</keyword>
<evidence type="ECO:0000259" key="11">
    <source>
        <dbReference type="PROSITE" id="PS50936"/>
    </source>
</evidence>
<feature type="domain" description="CP-type G" evidence="12">
    <location>
        <begin position="65"/>
        <end position="220"/>
    </location>
</feature>
<feature type="binding site" evidence="10">
    <location>
        <position position="254"/>
    </location>
    <ligand>
        <name>Zn(2+)</name>
        <dbReference type="ChEBI" id="CHEBI:29105"/>
    </ligand>
</feature>
<dbReference type="PROSITE" id="PS51721">
    <property type="entry name" value="G_CP"/>
    <property type="match status" value="1"/>
</dbReference>
<dbReference type="PANTHER" id="PTHR32120">
    <property type="entry name" value="SMALL RIBOSOMAL SUBUNIT BIOGENESIS GTPASE RSGA"/>
    <property type="match status" value="1"/>
</dbReference>
<dbReference type="PROSITE" id="PS50936">
    <property type="entry name" value="ENGC_GTPASE"/>
    <property type="match status" value="1"/>
</dbReference>
<comment type="cofactor">
    <cofactor evidence="10">
        <name>Zn(2+)</name>
        <dbReference type="ChEBI" id="CHEBI:29105"/>
    </cofactor>
    <text evidence="10">Binds 1 zinc ion per subunit.</text>
</comment>
<comment type="similarity">
    <text evidence="10">Belongs to the TRAFAC class YlqF/YawG GTPase family. RsgA subfamily.</text>
</comment>
<dbReference type="RefSeq" id="WP_121586902.1">
    <property type="nucleotide sequence ID" value="NZ_RCHT01000012.1"/>
</dbReference>
<dbReference type="CDD" id="cd01854">
    <property type="entry name" value="YjeQ_EngC"/>
    <property type="match status" value="1"/>
</dbReference>
<feature type="binding site" evidence="10">
    <location>
        <begin position="114"/>
        <end position="117"/>
    </location>
    <ligand>
        <name>GTP</name>
        <dbReference type="ChEBI" id="CHEBI:37565"/>
    </ligand>
</feature>
<dbReference type="GO" id="GO:0003924">
    <property type="term" value="F:GTPase activity"/>
    <property type="evidence" value="ECO:0007669"/>
    <property type="project" value="UniProtKB-UniRule"/>
</dbReference>
<feature type="binding site" evidence="10">
    <location>
        <position position="260"/>
    </location>
    <ligand>
        <name>Zn(2+)</name>
        <dbReference type="ChEBI" id="CHEBI:29105"/>
    </ligand>
</feature>
<dbReference type="SUPFAM" id="SSF52540">
    <property type="entry name" value="P-loop containing nucleoside triphosphate hydrolases"/>
    <property type="match status" value="1"/>
</dbReference>
<dbReference type="Proteomes" id="UP000276301">
    <property type="component" value="Unassembled WGS sequence"/>
</dbReference>
<dbReference type="Pfam" id="PF16745">
    <property type="entry name" value="RsgA_N"/>
    <property type="match status" value="1"/>
</dbReference>
<comment type="subunit">
    <text evidence="10">Monomer. Associates with 30S ribosomal subunit, binds 16S rRNA.</text>
</comment>
<feature type="binding site" evidence="10">
    <location>
        <begin position="162"/>
        <end position="170"/>
    </location>
    <ligand>
        <name>GTP</name>
        <dbReference type="ChEBI" id="CHEBI:37565"/>
    </ligand>
</feature>
<dbReference type="PANTHER" id="PTHR32120:SF11">
    <property type="entry name" value="SMALL RIBOSOMAL SUBUNIT BIOGENESIS GTPASE RSGA 1, MITOCHONDRIAL-RELATED"/>
    <property type="match status" value="1"/>
</dbReference>
<dbReference type="Gene3D" id="1.10.40.50">
    <property type="entry name" value="Probable gtpase engc, domain 3"/>
    <property type="match status" value="1"/>
</dbReference>
<evidence type="ECO:0000256" key="1">
    <source>
        <dbReference type="ARBA" id="ARBA00022490"/>
    </source>
</evidence>
<feature type="binding site" evidence="10">
    <location>
        <position position="247"/>
    </location>
    <ligand>
        <name>Zn(2+)</name>
        <dbReference type="ChEBI" id="CHEBI:29105"/>
    </ligand>
</feature>
<evidence type="ECO:0000256" key="7">
    <source>
        <dbReference type="ARBA" id="ARBA00022833"/>
    </source>
</evidence>
<feature type="binding site" evidence="10">
    <location>
        <position position="252"/>
    </location>
    <ligand>
        <name>Zn(2+)</name>
        <dbReference type="ChEBI" id="CHEBI:29105"/>
    </ligand>
</feature>
<keyword evidence="2 10" id="KW-0690">Ribosome biogenesis</keyword>
<dbReference type="NCBIfam" id="TIGR00157">
    <property type="entry name" value="ribosome small subunit-dependent GTPase A"/>
    <property type="match status" value="1"/>
</dbReference>
<reference evidence="13 14" key="1">
    <citation type="submission" date="2018-10" db="EMBL/GenBank/DDBJ databases">
        <title>Anaerotruncus faecis sp. nov., isolated from human feces.</title>
        <authorList>
            <person name="Wang Y.-J."/>
        </authorList>
    </citation>
    <scope>NUCLEOTIDE SEQUENCE [LARGE SCALE GENOMIC DNA]</scope>
    <source>
        <strain evidence="13 14">22A2-44</strain>
    </source>
</reference>
<evidence type="ECO:0000256" key="3">
    <source>
        <dbReference type="ARBA" id="ARBA00022723"/>
    </source>
</evidence>
<dbReference type="Gene3D" id="2.40.50.140">
    <property type="entry name" value="Nucleic acid-binding proteins"/>
    <property type="match status" value="1"/>
</dbReference>
<name>A0A498CYD5_9FIRM</name>
<keyword evidence="14" id="KW-1185">Reference proteome</keyword>
<comment type="subcellular location">
    <subcellularLocation>
        <location evidence="10">Cytoplasm</location>
    </subcellularLocation>
</comment>
<protein>
    <recommendedName>
        <fullName evidence="10">Small ribosomal subunit biogenesis GTPase RsgA</fullName>
        <ecNumber evidence="10">3.6.1.-</ecNumber>
    </recommendedName>
</protein>
<keyword evidence="6 10" id="KW-0378">Hydrolase</keyword>
<evidence type="ECO:0000256" key="10">
    <source>
        <dbReference type="HAMAP-Rule" id="MF_01820"/>
    </source>
</evidence>
<dbReference type="GO" id="GO:0046872">
    <property type="term" value="F:metal ion binding"/>
    <property type="evidence" value="ECO:0007669"/>
    <property type="project" value="UniProtKB-KW"/>
</dbReference>